<organism evidence="1 2">
    <name type="scientific">Anopheles melas</name>
    <dbReference type="NCBI Taxonomy" id="34690"/>
    <lineage>
        <taxon>Eukaryota</taxon>
        <taxon>Metazoa</taxon>
        <taxon>Ecdysozoa</taxon>
        <taxon>Arthropoda</taxon>
        <taxon>Hexapoda</taxon>
        <taxon>Insecta</taxon>
        <taxon>Pterygota</taxon>
        <taxon>Neoptera</taxon>
        <taxon>Endopterygota</taxon>
        <taxon>Diptera</taxon>
        <taxon>Nematocera</taxon>
        <taxon>Culicoidea</taxon>
        <taxon>Culicidae</taxon>
        <taxon>Anophelinae</taxon>
        <taxon>Anopheles</taxon>
    </lineage>
</organism>
<sequence length="620" mass="67614">MQVGRADPLPDFAINAVISGSSTVSSIALETKALFLWMWPARRCPATGVTLTQAISTMSLNKNPPNRNLFRSDQRCDHEAATTHHHRSDRAADQPYLTLPTFKALGPTLVTLSQAVTNLRTAVTNARAASGTAVTVSANDVKKFVTTRVISDITNGVRLLRTNVPILVCIVKSTLSSFQSADQYLVGLVQEALQREQDVIALGVSNTADVNASVTTVTESLTTELNGPYSKLTQLYRTKLQVTMEANATFKAMVDGWLNDTAPLFDNLDVGGKLETIYSTYVQQVLALDDNLAPFYGSSMCIKYGQKVFNFFVLHATDIEDCYRLQMTRLDKLVPALLNIVKLMVHNIDDFAVHVERCTQFNNLQNCVPYLGAEYKTLLAYTATKRDYLYRLATKETNVSYYRLAGCYHNGDNFGGLWSPASGLWHCAERAKQWQRLCARALEALQSFSDLDNGGTVNIKSGYELLIQVANMVNSIATKLSHTGTALMDTIVTLANDDAGPVAGVFGQVNAALAELEQLINGGLKVELTTLDSRLRPVLGNQFRDGFRGITAALKKLSTVLAELQAAIEAAQKPAGGGPVTALHIRTFVPITLTNRLLTALAQLRSALPVVSFVIKRTVG</sequence>
<name>A0A182TKG1_9DIPT</name>
<dbReference type="VEuPathDB" id="VectorBase:AMEC003938"/>
<dbReference type="AlphaFoldDB" id="A0A182TKG1"/>
<reference evidence="2" key="1">
    <citation type="submission" date="2014-01" db="EMBL/GenBank/DDBJ databases">
        <title>The Genome Sequence of Anopheles melas CM1001059_A (V2).</title>
        <authorList>
            <consortium name="The Broad Institute Genomics Platform"/>
            <person name="Neafsey D.E."/>
            <person name="Besansky N."/>
            <person name="Howell P."/>
            <person name="Walton C."/>
            <person name="Young S.K."/>
            <person name="Zeng Q."/>
            <person name="Gargeya S."/>
            <person name="Fitzgerald M."/>
            <person name="Haas B."/>
            <person name="Abouelleil A."/>
            <person name="Allen A.W."/>
            <person name="Alvarado L."/>
            <person name="Arachchi H.M."/>
            <person name="Berlin A.M."/>
            <person name="Chapman S.B."/>
            <person name="Gainer-Dewar J."/>
            <person name="Goldberg J."/>
            <person name="Griggs A."/>
            <person name="Gujja S."/>
            <person name="Hansen M."/>
            <person name="Howarth C."/>
            <person name="Imamovic A."/>
            <person name="Ireland A."/>
            <person name="Larimer J."/>
            <person name="McCowan C."/>
            <person name="Murphy C."/>
            <person name="Pearson M."/>
            <person name="Poon T.W."/>
            <person name="Priest M."/>
            <person name="Roberts A."/>
            <person name="Saif S."/>
            <person name="Shea T."/>
            <person name="Sisk P."/>
            <person name="Sykes S."/>
            <person name="Wortman J."/>
            <person name="Nusbaum C."/>
            <person name="Birren B."/>
        </authorList>
    </citation>
    <scope>NUCLEOTIDE SEQUENCE [LARGE SCALE GENOMIC DNA]</scope>
    <source>
        <strain evidence="2">CM1001059</strain>
    </source>
</reference>
<accession>A0A182TKG1</accession>
<evidence type="ECO:0000313" key="2">
    <source>
        <dbReference type="Proteomes" id="UP000075902"/>
    </source>
</evidence>
<reference evidence="1" key="2">
    <citation type="submission" date="2020-05" db="UniProtKB">
        <authorList>
            <consortium name="EnsemblMetazoa"/>
        </authorList>
    </citation>
    <scope>IDENTIFICATION</scope>
    <source>
        <strain evidence="1">CM1001059</strain>
    </source>
</reference>
<dbReference type="Proteomes" id="UP000075902">
    <property type="component" value="Unassembled WGS sequence"/>
</dbReference>
<keyword evidence="2" id="KW-1185">Reference proteome</keyword>
<evidence type="ECO:0000313" key="1">
    <source>
        <dbReference type="EnsemblMetazoa" id="AMEC003938-PA"/>
    </source>
</evidence>
<proteinExistence type="predicted"/>
<protein>
    <submittedName>
        <fullName evidence="1">Uncharacterized protein</fullName>
    </submittedName>
</protein>
<dbReference type="EnsemblMetazoa" id="AMEC003938-RA">
    <property type="protein sequence ID" value="AMEC003938-PA"/>
    <property type="gene ID" value="AMEC003938"/>
</dbReference>